<evidence type="ECO:0000256" key="6">
    <source>
        <dbReference type="SAM" id="Phobius"/>
    </source>
</evidence>
<accession>A0A5B1M5G9</accession>
<dbReference type="PANTHER" id="PTHR32322:SF2">
    <property type="entry name" value="EAMA DOMAIN-CONTAINING PROTEIN"/>
    <property type="match status" value="1"/>
</dbReference>
<feature type="transmembrane region" description="Helical" evidence="6">
    <location>
        <begin position="26"/>
        <end position="44"/>
    </location>
</feature>
<feature type="transmembrane region" description="Helical" evidence="6">
    <location>
        <begin position="51"/>
        <end position="70"/>
    </location>
</feature>
<dbReference type="GO" id="GO:0016020">
    <property type="term" value="C:membrane"/>
    <property type="evidence" value="ECO:0007669"/>
    <property type="project" value="UniProtKB-SubCell"/>
</dbReference>
<comment type="similarity">
    <text evidence="2">Belongs to the EamA transporter family.</text>
</comment>
<evidence type="ECO:0000313" key="9">
    <source>
        <dbReference type="Proteomes" id="UP000324351"/>
    </source>
</evidence>
<feature type="transmembrane region" description="Helical" evidence="6">
    <location>
        <begin position="113"/>
        <end position="133"/>
    </location>
</feature>
<dbReference type="InterPro" id="IPR000620">
    <property type="entry name" value="EamA_dom"/>
</dbReference>
<dbReference type="Pfam" id="PF00892">
    <property type="entry name" value="EamA"/>
    <property type="match status" value="1"/>
</dbReference>
<evidence type="ECO:0000259" key="7">
    <source>
        <dbReference type="Pfam" id="PF00892"/>
    </source>
</evidence>
<dbReference type="InterPro" id="IPR037185">
    <property type="entry name" value="EmrE-like"/>
</dbReference>
<dbReference type="InterPro" id="IPR050638">
    <property type="entry name" value="AA-Vitamin_Transporters"/>
</dbReference>
<name>A0A5B1M5G9_9ACTN</name>
<dbReference type="SUPFAM" id="SSF103481">
    <property type="entry name" value="Multidrug resistance efflux transporter EmrE"/>
    <property type="match status" value="1"/>
</dbReference>
<feature type="transmembrane region" description="Helical" evidence="6">
    <location>
        <begin position="82"/>
        <end position="101"/>
    </location>
</feature>
<proteinExistence type="inferred from homology"/>
<evidence type="ECO:0000256" key="3">
    <source>
        <dbReference type="ARBA" id="ARBA00022692"/>
    </source>
</evidence>
<reference evidence="8 9" key="2">
    <citation type="submission" date="2019-09" db="EMBL/GenBank/DDBJ databases">
        <authorList>
            <person name="Jin C."/>
        </authorList>
    </citation>
    <scope>NUCLEOTIDE SEQUENCE [LARGE SCALE GENOMIC DNA]</scope>
    <source>
        <strain evidence="8 9">BN140041</strain>
    </source>
</reference>
<dbReference type="Proteomes" id="UP000324351">
    <property type="component" value="Unassembled WGS sequence"/>
</dbReference>
<keyword evidence="3 6" id="KW-0812">Transmembrane</keyword>
<dbReference type="AlphaFoldDB" id="A0A5B1M5G9"/>
<dbReference type="EMBL" id="VUJW01000003">
    <property type="protein sequence ID" value="KAA1428093.1"/>
    <property type="molecule type" value="Genomic_DNA"/>
</dbReference>
<keyword evidence="9" id="KW-1185">Reference proteome</keyword>
<keyword evidence="5 6" id="KW-0472">Membrane</keyword>
<organism evidence="8 9">
    <name type="scientific">Nocardioides antri</name>
    <dbReference type="NCBI Taxonomy" id="2607659"/>
    <lineage>
        <taxon>Bacteria</taxon>
        <taxon>Bacillati</taxon>
        <taxon>Actinomycetota</taxon>
        <taxon>Actinomycetes</taxon>
        <taxon>Propionibacteriales</taxon>
        <taxon>Nocardioidaceae</taxon>
        <taxon>Nocardioides</taxon>
    </lineage>
</organism>
<gene>
    <name evidence="8" type="ORF">F0U47_10305</name>
</gene>
<evidence type="ECO:0000256" key="2">
    <source>
        <dbReference type="ARBA" id="ARBA00007362"/>
    </source>
</evidence>
<reference evidence="8 9" key="1">
    <citation type="submission" date="2019-09" db="EMBL/GenBank/DDBJ databases">
        <title>Nocardioides panacisoli sp. nov., isolated from the soil of a ginseng field.</title>
        <authorList>
            <person name="Cho C."/>
        </authorList>
    </citation>
    <scope>NUCLEOTIDE SEQUENCE [LARGE SCALE GENOMIC DNA]</scope>
    <source>
        <strain evidence="8 9">BN140041</strain>
    </source>
</reference>
<feature type="transmembrane region" description="Helical" evidence="6">
    <location>
        <begin position="153"/>
        <end position="182"/>
    </location>
</feature>
<feature type="domain" description="EamA" evidence="7">
    <location>
        <begin position="51"/>
        <end position="184"/>
    </location>
</feature>
<protein>
    <submittedName>
        <fullName evidence="8">EamA family transporter</fullName>
    </submittedName>
</protein>
<evidence type="ECO:0000256" key="5">
    <source>
        <dbReference type="ARBA" id="ARBA00023136"/>
    </source>
</evidence>
<evidence type="ECO:0000256" key="4">
    <source>
        <dbReference type="ARBA" id="ARBA00022989"/>
    </source>
</evidence>
<comment type="subcellular location">
    <subcellularLocation>
        <location evidence="1">Membrane</location>
        <topology evidence="1">Multi-pass membrane protein</topology>
    </subcellularLocation>
</comment>
<dbReference type="PANTHER" id="PTHR32322">
    <property type="entry name" value="INNER MEMBRANE TRANSPORTER"/>
    <property type="match status" value="1"/>
</dbReference>
<sequence>MGFVYPTVVLILVAATERQRPAPVEIALSLLALLGIAALLLPGGDAGVHPLGVCLALLAACGYAVYVLLADRLLQDVEPFELGAQISLGATICAVAVGLVLQRMSVLTDPRDLVVVGAQAVLMVVATGCYYGGLMRLGSSQASLVDTAQPVVALAAGGLLLGESMVAVQVAGVVVVTASVALSSVLTHRRATVPYADPP</sequence>
<comment type="caution">
    <text evidence="8">The sequence shown here is derived from an EMBL/GenBank/DDBJ whole genome shotgun (WGS) entry which is preliminary data.</text>
</comment>
<keyword evidence="4 6" id="KW-1133">Transmembrane helix</keyword>
<evidence type="ECO:0000256" key="1">
    <source>
        <dbReference type="ARBA" id="ARBA00004141"/>
    </source>
</evidence>
<evidence type="ECO:0000313" key="8">
    <source>
        <dbReference type="EMBL" id="KAA1428093.1"/>
    </source>
</evidence>